<dbReference type="Pfam" id="PF06925">
    <property type="entry name" value="MGDG_synth"/>
    <property type="match status" value="1"/>
</dbReference>
<dbReference type="EC" id="2.4.1.46" evidence="2"/>
<dbReference type="RefSeq" id="XP_007509079.1">
    <property type="nucleotide sequence ID" value="XM_007509017.1"/>
</dbReference>
<keyword evidence="9" id="KW-1185">Reference proteome</keyword>
<dbReference type="EMBL" id="FO082265">
    <property type="protein sequence ID" value="CCO19536.1"/>
    <property type="molecule type" value="Genomic_DNA"/>
</dbReference>
<dbReference type="GO" id="GO:0046509">
    <property type="term" value="F:1,2-diacylglycerol 3-beta-galactosyltransferase activity"/>
    <property type="evidence" value="ECO:0007669"/>
    <property type="project" value="UniProtKB-EC"/>
</dbReference>
<comment type="similarity">
    <text evidence="1">Belongs to the glycosyltransferase 28 family.</text>
</comment>
<evidence type="ECO:0000256" key="5">
    <source>
        <dbReference type="ARBA" id="ARBA00046299"/>
    </source>
</evidence>
<dbReference type="Pfam" id="PF04101">
    <property type="entry name" value="Glyco_tran_28_C"/>
    <property type="match status" value="1"/>
</dbReference>
<dbReference type="InterPro" id="IPR009695">
    <property type="entry name" value="Diacylglyc_glucosyltr_N"/>
</dbReference>
<feature type="domain" description="Diacylglycerol glucosyltransferase N-terminal" evidence="7">
    <location>
        <begin position="139"/>
        <end position="309"/>
    </location>
</feature>
<evidence type="ECO:0000256" key="4">
    <source>
        <dbReference type="ARBA" id="ARBA00022679"/>
    </source>
</evidence>
<evidence type="ECO:0000256" key="3">
    <source>
        <dbReference type="ARBA" id="ARBA00022676"/>
    </source>
</evidence>
<dbReference type="GO" id="GO:0009247">
    <property type="term" value="P:glycolipid biosynthetic process"/>
    <property type="evidence" value="ECO:0007669"/>
    <property type="project" value="InterPro"/>
</dbReference>
<evidence type="ECO:0000259" key="6">
    <source>
        <dbReference type="Pfam" id="PF04101"/>
    </source>
</evidence>
<dbReference type="SUPFAM" id="SSF53756">
    <property type="entry name" value="UDP-Glycosyltransferase/glycogen phosphorylase"/>
    <property type="match status" value="1"/>
</dbReference>
<name>K8ENA2_9CHLO</name>
<dbReference type="InterPro" id="IPR007235">
    <property type="entry name" value="Glyco_trans_28_C"/>
</dbReference>
<accession>K8ENA2</accession>
<dbReference type="OrthoDB" id="200404at2759"/>
<comment type="subcellular location">
    <subcellularLocation>
        <location evidence="5">Plastid</location>
        <location evidence="5">Chloroplast membrane</location>
    </subcellularLocation>
</comment>
<sequence length="505" mass="56449">MDSTQVLCKKDAFVLNFEFKQYRARVNHVARERSLNLSFGRSQGPERGRNAETVTAKERVNRPILNNPFPIWGTVGFEVNTIRQLASKQLAFIGLATHKSRGSGDTNLSEISDSPPKKDITVESSYRVLCLMSHTGGGHKASAQALKDGFECIYGNSYDVNIVDLWSSHSPWPLCNMPKSYFFLVKNPWLWRLNFRCSEPKIVHETLFRGYAAIVSTQFSRVFMDYNPHLIVSVHPLMQHVPLMSLERLRDKVAKPIPFTTVVTDLTRCHPTWFHKSVLKCFVATKIVVSQALSLGLKTTQIICHGLPIRPSFSIPAGTRAYLREKLGMQKDARTVMLIGGGEGMGKITEIAEELSKRLSETHQLVIICGNNRSLVEKLSAKIWPFSVHVKGFVHNMSEYMSCCDCVITKAGPGTIAEALICGIPIILNGCIPCQEEGNIPFVLENKVGTYSEDPVIIANTVSEWFDKNDGTLEEMSARAKLLGRPDATFNIVRDLAGMILSFYH</sequence>
<evidence type="ECO:0000313" key="9">
    <source>
        <dbReference type="Proteomes" id="UP000198341"/>
    </source>
</evidence>
<dbReference type="PANTHER" id="PTHR43025">
    <property type="entry name" value="MONOGALACTOSYLDIACYLGLYCEROL SYNTHASE"/>
    <property type="match status" value="1"/>
</dbReference>
<gene>
    <name evidence="8" type="primary">MGDG</name>
    <name evidence="8" type="ordered locus">Bathy14g01530</name>
</gene>
<reference evidence="8 9" key="1">
    <citation type="submission" date="2011-10" db="EMBL/GenBank/DDBJ databases">
        <authorList>
            <person name="Genoscope - CEA"/>
        </authorList>
    </citation>
    <scope>NUCLEOTIDE SEQUENCE [LARGE SCALE GENOMIC DNA]</scope>
    <source>
        <strain evidence="8 9">RCC 1105</strain>
    </source>
</reference>
<proteinExistence type="inferred from homology"/>
<dbReference type="Gene3D" id="3.40.50.2000">
    <property type="entry name" value="Glycogen Phosphorylase B"/>
    <property type="match status" value="1"/>
</dbReference>
<keyword evidence="4" id="KW-0808">Transferase</keyword>
<dbReference type="GO" id="GO:0031969">
    <property type="term" value="C:chloroplast membrane"/>
    <property type="evidence" value="ECO:0007669"/>
    <property type="project" value="UniProtKB-SubCell"/>
</dbReference>
<dbReference type="Proteomes" id="UP000198341">
    <property type="component" value="Chromosome 14"/>
</dbReference>
<feature type="domain" description="Glycosyl transferase family 28 C-terminal" evidence="6">
    <location>
        <begin position="335"/>
        <end position="428"/>
    </location>
</feature>
<evidence type="ECO:0000313" key="8">
    <source>
        <dbReference type="EMBL" id="CCO19536.1"/>
    </source>
</evidence>
<dbReference type="InterPro" id="IPR050519">
    <property type="entry name" value="Glycosyltransf_28_UgtP"/>
</dbReference>
<protein>
    <recommendedName>
        <fullName evidence="2">monogalactosyldiacylglycerol synthase</fullName>
        <ecNumber evidence="2">2.4.1.46</ecNumber>
    </recommendedName>
</protein>
<keyword evidence="3" id="KW-0328">Glycosyltransferase</keyword>
<organism evidence="8 9">
    <name type="scientific">Bathycoccus prasinos</name>
    <dbReference type="NCBI Taxonomy" id="41875"/>
    <lineage>
        <taxon>Eukaryota</taxon>
        <taxon>Viridiplantae</taxon>
        <taxon>Chlorophyta</taxon>
        <taxon>Mamiellophyceae</taxon>
        <taxon>Mamiellales</taxon>
        <taxon>Bathycoccaceae</taxon>
        <taxon>Bathycoccus</taxon>
    </lineage>
</organism>
<dbReference type="AlphaFoldDB" id="K8ENA2"/>
<evidence type="ECO:0000259" key="7">
    <source>
        <dbReference type="Pfam" id="PF06925"/>
    </source>
</evidence>
<evidence type="ECO:0000256" key="1">
    <source>
        <dbReference type="ARBA" id="ARBA00006962"/>
    </source>
</evidence>
<dbReference type="eggNOG" id="ENOG502QPXV">
    <property type="taxonomic scope" value="Eukaryota"/>
</dbReference>
<dbReference type="STRING" id="41875.K8ENA2"/>
<evidence type="ECO:0000256" key="2">
    <source>
        <dbReference type="ARBA" id="ARBA00012615"/>
    </source>
</evidence>
<dbReference type="GeneID" id="19011790"/>
<dbReference type="KEGG" id="bpg:Bathy14g01530"/>
<dbReference type="PANTHER" id="PTHR43025:SF3">
    <property type="entry name" value="MONOGALACTOSYLDIACYLGLYCEROL SYNTHASE 1, CHLOROPLASTIC"/>
    <property type="match status" value="1"/>
</dbReference>